<evidence type="ECO:0000256" key="5">
    <source>
        <dbReference type="ARBA" id="ARBA00022984"/>
    </source>
</evidence>
<dbReference type="PANTHER" id="PTHR47019">
    <property type="entry name" value="LIPID II FLIPPASE MURJ"/>
    <property type="match status" value="1"/>
</dbReference>
<dbReference type="GO" id="GO:0005886">
    <property type="term" value="C:plasma membrane"/>
    <property type="evidence" value="ECO:0007669"/>
    <property type="project" value="UniProtKB-SubCell"/>
</dbReference>
<name>A0A7Z0CL39_9ACTN</name>
<keyword evidence="3 8" id="KW-0812">Transmembrane</keyword>
<dbReference type="RefSeq" id="WP_179648581.1">
    <property type="nucleotide sequence ID" value="NZ_JACBZM010000001.1"/>
</dbReference>
<dbReference type="GO" id="GO:0034204">
    <property type="term" value="P:lipid translocation"/>
    <property type="evidence" value="ECO:0007669"/>
    <property type="project" value="TreeGrafter"/>
</dbReference>
<feature type="transmembrane region" description="Helical" evidence="8">
    <location>
        <begin position="331"/>
        <end position="364"/>
    </location>
</feature>
<dbReference type="InterPro" id="IPR004268">
    <property type="entry name" value="MurJ"/>
</dbReference>
<dbReference type="PRINTS" id="PR01806">
    <property type="entry name" value="VIRFACTRMVIN"/>
</dbReference>
<dbReference type="GO" id="GO:0015648">
    <property type="term" value="F:lipid-linked peptidoglycan transporter activity"/>
    <property type="evidence" value="ECO:0007669"/>
    <property type="project" value="TreeGrafter"/>
</dbReference>
<keyword evidence="4" id="KW-0133">Cell shape</keyword>
<gene>
    <name evidence="9" type="ORF">BJ993_001914</name>
</gene>
<keyword evidence="7 8" id="KW-0472">Membrane</keyword>
<feature type="transmembrane region" description="Helical" evidence="8">
    <location>
        <begin position="143"/>
        <end position="161"/>
    </location>
</feature>
<dbReference type="Proteomes" id="UP000562045">
    <property type="component" value="Unassembled WGS sequence"/>
</dbReference>
<dbReference type="NCBIfam" id="TIGR01695">
    <property type="entry name" value="murJ_mviN"/>
    <property type="match status" value="1"/>
</dbReference>
<evidence type="ECO:0000313" key="10">
    <source>
        <dbReference type="Proteomes" id="UP000562045"/>
    </source>
</evidence>
<comment type="subcellular location">
    <subcellularLocation>
        <location evidence="1">Cell membrane</location>
        <topology evidence="1">Multi-pass membrane protein</topology>
    </subcellularLocation>
</comment>
<protein>
    <submittedName>
        <fullName evidence="9">Putative peptidoglycan lipid II flippase</fullName>
    </submittedName>
</protein>
<organism evidence="9 10">
    <name type="scientific">Nocardioides aromaticivorans</name>
    <dbReference type="NCBI Taxonomy" id="200618"/>
    <lineage>
        <taxon>Bacteria</taxon>
        <taxon>Bacillati</taxon>
        <taxon>Actinomycetota</taxon>
        <taxon>Actinomycetes</taxon>
        <taxon>Propionibacteriales</taxon>
        <taxon>Nocardioidaceae</taxon>
        <taxon>Nocardioides</taxon>
    </lineage>
</organism>
<feature type="transmembrane region" description="Helical" evidence="8">
    <location>
        <begin position="173"/>
        <end position="194"/>
    </location>
</feature>
<evidence type="ECO:0000313" key="9">
    <source>
        <dbReference type="EMBL" id="NYI44834.1"/>
    </source>
</evidence>
<proteinExistence type="predicted"/>
<dbReference type="InterPro" id="IPR051050">
    <property type="entry name" value="Lipid_II_flippase_MurJ/MviN"/>
</dbReference>
<evidence type="ECO:0000256" key="3">
    <source>
        <dbReference type="ARBA" id="ARBA00022692"/>
    </source>
</evidence>
<keyword evidence="6 8" id="KW-1133">Transmembrane helix</keyword>
<dbReference type="Pfam" id="PF03023">
    <property type="entry name" value="MurJ"/>
    <property type="match status" value="1"/>
</dbReference>
<evidence type="ECO:0000256" key="2">
    <source>
        <dbReference type="ARBA" id="ARBA00022475"/>
    </source>
</evidence>
<dbReference type="CDD" id="cd13123">
    <property type="entry name" value="MATE_MurJ_like"/>
    <property type="match status" value="1"/>
</dbReference>
<feature type="transmembrane region" description="Helical" evidence="8">
    <location>
        <begin position="518"/>
        <end position="541"/>
    </location>
</feature>
<feature type="transmembrane region" description="Helical" evidence="8">
    <location>
        <begin position="255"/>
        <end position="275"/>
    </location>
</feature>
<reference evidence="9 10" key="1">
    <citation type="submission" date="2020-07" db="EMBL/GenBank/DDBJ databases">
        <title>Sequencing the genomes of 1000 actinobacteria strains.</title>
        <authorList>
            <person name="Klenk H.-P."/>
        </authorList>
    </citation>
    <scope>NUCLEOTIDE SEQUENCE [LARGE SCALE GENOMIC DNA]</scope>
    <source>
        <strain evidence="9 10">DSM 15131</strain>
    </source>
</reference>
<evidence type="ECO:0000256" key="6">
    <source>
        <dbReference type="ARBA" id="ARBA00022989"/>
    </source>
</evidence>
<feature type="transmembrane region" description="Helical" evidence="8">
    <location>
        <begin position="413"/>
        <end position="433"/>
    </location>
</feature>
<feature type="transmembrane region" description="Helical" evidence="8">
    <location>
        <begin position="214"/>
        <end position="234"/>
    </location>
</feature>
<evidence type="ECO:0000256" key="4">
    <source>
        <dbReference type="ARBA" id="ARBA00022960"/>
    </source>
</evidence>
<comment type="caution">
    <text evidence="9">The sequence shown here is derived from an EMBL/GenBank/DDBJ whole genome shotgun (WGS) entry which is preliminary data.</text>
</comment>
<dbReference type="GO" id="GO:0008360">
    <property type="term" value="P:regulation of cell shape"/>
    <property type="evidence" value="ECO:0007669"/>
    <property type="project" value="UniProtKB-KW"/>
</dbReference>
<feature type="transmembrane region" description="Helical" evidence="8">
    <location>
        <begin position="445"/>
        <end position="464"/>
    </location>
</feature>
<dbReference type="GO" id="GO:0009252">
    <property type="term" value="P:peptidoglycan biosynthetic process"/>
    <property type="evidence" value="ECO:0007669"/>
    <property type="project" value="UniProtKB-KW"/>
</dbReference>
<dbReference type="PANTHER" id="PTHR47019:SF1">
    <property type="entry name" value="LIPID II FLIPPASE MURJ"/>
    <property type="match status" value="1"/>
</dbReference>
<evidence type="ECO:0000256" key="8">
    <source>
        <dbReference type="SAM" id="Phobius"/>
    </source>
</evidence>
<evidence type="ECO:0000256" key="1">
    <source>
        <dbReference type="ARBA" id="ARBA00004651"/>
    </source>
</evidence>
<feature type="transmembrane region" description="Helical" evidence="8">
    <location>
        <begin position="100"/>
        <end position="123"/>
    </location>
</feature>
<evidence type="ECO:0000256" key="7">
    <source>
        <dbReference type="ARBA" id="ARBA00023136"/>
    </source>
</evidence>
<feature type="transmembrane region" description="Helical" evidence="8">
    <location>
        <begin position="484"/>
        <end position="506"/>
    </location>
</feature>
<feature type="transmembrane region" description="Helical" evidence="8">
    <location>
        <begin position="61"/>
        <end position="79"/>
    </location>
</feature>
<dbReference type="EMBL" id="JACBZM010000001">
    <property type="protein sequence ID" value="NYI44834.1"/>
    <property type="molecule type" value="Genomic_DNA"/>
</dbReference>
<keyword evidence="2" id="KW-1003">Cell membrane</keyword>
<dbReference type="AlphaFoldDB" id="A0A7Z0CL39"/>
<feature type="transmembrane region" description="Helical" evidence="8">
    <location>
        <begin position="295"/>
        <end position="319"/>
    </location>
</feature>
<accession>A0A7Z0CL39</accession>
<feature type="transmembrane region" description="Helical" evidence="8">
    <location>
        <begin position="384"/>
        <end position="401"/>
    </location>
</feature>
<sequence length="562" mass="59438">MSAADDTGSDERRILANTAVMAAGTVVSRFSGFIRSTLLAAALGVSLHADLFTVANTVPNMIYILIAGGVFNAVLVPQLKRAMLRDEDGGAAYVDRLMTLAIAFLGVVTVLLVVAAPLVMQVVLGSKFDDPALAEQRQSAIDFARFCLPQVFFYGMFVLIGQVLNARGRFGPMMWAPIANNVISVAVLVTYLVVFGPATKAEQLGPFTPGQEALLGIGATLGIAAQLLILVPYLRAAGIRYRPRFDFRGVGLGQTFKLGVWTVLFVIVNQIAYIVVVRLASNGTASADDGTGITIYSSVMLVVMVPHSIITVSLATAILPRLSDAAARGDLGALAATLGSTLRTALAVVVPFAALLPSIALPLAQVIWGHGATADGYHRFESSMVLFGFGVVAFTVHYLVLRGFYALERNRTVFWVQCVIAATNIGLALLFVSRVDPWDTSPMLVLAYTASYTVGSVLSSIVLVRLMRRGGHPARGGARQWRGFVVRLLAAAAVVYAVARLVLIIVDDTIGEVSSAPGWVWAGVELAVVSAAGGAALLAAAKVLRIDEVNSVVGTVLARVRR</sequence>
<keyword evidence="5" id="KW-0573">Peptidoglycan synthesis</keyword>